<proteinExistence type="predicted"/>
<feature type="transmembrane region" description="Helical" evidence="1">
    <location>
        <begin position="70"/>
        <end position="90"/>
    </location>
</feature>
<keyword evidence="1" id="KW-0472">Membrane</keyword>
<evidence type="ECO:0000313" key="3">
    <source>
        <dbReference type="Proteomes" id="UP000094776"/>
    </source>
</evidence>
<evidence type="ECO:0000313" key="2">
    <source>
        <dbReference type="EMBL" id="AOK14845.1"/>
    </source>
</evidence>
<keyword evidence="1" id="KW-1133">Transmembrane helix</keyword>
<dbReference type="EMBL" id="CP013442">
    <property type="protein sequence ID" value="AOK14845.1"/>
    <property type="molecule type" value="Genomic_DNA"/>
</dbReference>
<accession>A0A1B4PLP9</accession>
<keyword evidence="1" id="KW-0812">Transmembrane</keyword>
<dbReference type="AlphaFoldDB" id="A0A1B4PLP9"/>
<sequence length="91" mass="10584">MDKKKLARWFVDWTDGWNRELHEAIEAKIQAAYSSMYSNPEGGKVDLEQMDNRVREMRNFYYARMTNTSMLLMTIVALAVSVLALIVSILH</sequence>
<name>A0A1B4PLP9_BURCE</name>
<reference evidence="2 3" key="1">
    <citation type="submission" date="2015-12" db="EMBL/GenBank/DDBJ databases">
        <title>Diversity of Burkholderia near neighbor genomes.</title>
        <authorList>
            <person name="Sahl J."/>
            <person name="Wagner D."/>
            <person name="Keim P."/>
        </authorList>
    </citation>
    <scope>NUCLEOTIDE SEQUENCE [LARGE SCALE GENOMIC DNA]</scope>
    <source>
        <strain evidence="2 3">MSMB1184WGS</strain>
    </source>
</reference>
<dbReference type="RefSeq" id="WP_059855347.1">
    <property type="nucleotide sequence ID" value="NZ_CP013442.1"/>
</dbReference>
<organism evidence="2 3">
    <name type="scientific">Burkholderia cepacia</name>
    <name type="common">Pseudomonas cepacia</name>
    <dbReference type="NCBI Taxonomy" id="292"/>
    <lineage>
        <taxon>Bacteria</taxon>
        <taxon>Pseudomonadati</taxon>
        <taxon>Pseudomonadota</taxon>
        <taxon>Betaproteobacteria</taxon>
        <taxon>Burkholderiales</taxon>
        <taxon>Burkholderiaceae</taxon>
        <taxon>Burkholderia</taxon>
        <taxon>Burkholderia cepacia complex</taxon>
    </lineage>
</organism>
<protein>
    <submittedName>
        <fullName evidence="2">Uncharacterized protein</fullName>
    </submittedName>
</protein>
<evidence type="ECO:0000256" key="1">
    <source>
        <dbReference type="SAM" id="Phobius"/>
    </source>
</evidence>
<gene>
    <name evidence="2" type="ORF">WT26_02030</name>
</gene>
<dbReference type="Proteomes" id="UP000094776">
    <property type="component" value="Chromosome 3"/>
</dbReference>